<feature type="compositionally biased region" description="Low complexity" evidence="3">
    <location>
        <begin position="1"/>
        <end position="17"/>
    </location>
</feature>
<evidence type="ECO:0000256" key="3">
    <source>
        <dbReference type="SAM" id="MobiDB-lite"/>
    </source>
</evidence>
<accession>A0A7Z0END5</accession>
<keyword evidence="1" id="KW-0560">Oxidoreductase</keyword>
<dbReference type="Proteomes" id="UP000572051">
    <property type="component" value="Unassembled WGS sequence"/>
</dbReference>
<dbReference type="InterPro" id="IPR006140">
    <property type="entry name" value="D-isomer_DH_NAD-bd"/>
</dbReference>
<protein>
    <submittedName>
        <fullName evidence="5">Phosphoglycerate dehydrogenase-like enzyme</fullName>
    </submittedName>
</protein>
<dbReference type="SUPFAM" id="SSF52283">
    <property type="entry name" value="Formate/glycerate dehydrogenase catalytic domain-like"/>
    <property type="match status" value="1"/>
</dbReference>
<name>A0A7Z0END5_9ACTN</name>
<gene>
    <name evidence="5" type="ORF">HNR10_002960</name>
</gene>
<dbReference type="Pfam" id="PF02826">
    <property type="entry name" value="2-Hacid_dh_C"/>
    <property type="match status" value="1"/>
</dbReference>
<dbReference type="SUPFAM" id="SSF51735">
    <property type="entry name" value="NAD(P)-binding Rossmann-fold domains"/>
    <property type="match status" value="1"/>
</dbReference>
<evidence type="ECO:0000313" key="5">
    <source>
        <dbReference type="EMBL" id="NYJ35079.1"/>
    </source>
</evidence>
<feature type="domain" description="D-isomer specific 2-hydroxyacid dehydrogenase NAD-binding" evidence="4">
    <location>
        <begin position="127"/>
        <end position="310"/>
    </location>
</feature>
<dbReference type="GO" id="GO:0016616">
    <property type="term" value="F:oxidoreductase activity, acting on the CH-OH group of donors, NAD or NADP as acceptor"/>
    <property type="evidence" value="ECO:0007669"/>
    <property type="project" value="UniProtKB-ARBA"/>
</dbReference>
<dbReference type="AlphaFoldDB" id="A0A7Z0END5"/>
<evidence type="ECO:0000256" key="2">
    <source>
        <dbReference type="ARBA" id="ARBA00023027"/>
    </source>
</evidence>
<evidence type="ECO:0000256" key="1">
    <source>
        <dbReference type="ARBA" id="ARBA00023002"/>
    </source>
</evidence>
<dbReference type="InterPro" id="IPR036291">
    <property type="entry name" value="NAD(P)-bd_dom_sf"/>
</dbReference>
<dbReference type="PANTHER" id="PTHR43333">
    <property type="entry name" value="2-HACID_DH_C DOMAIN-CONTAINING PROTEIN"/>
    <property type="match status" value="1"/>
</dbReference>
<sequence length="350" mass="37318">MNSSAPSTTSAPAVPNAPDRPRLLVLHGGDLPPGHERIDADPRLGEVVYTTADGLDAALPGTHALLVWDLFSEALAASWPKADTLAWVHAATTGVDNLMFPGLVESGTVVTNSRGIFDEPIAEYVLGQVIAFAKDFPGTWDLQRERRWRHRETERVAGKRALVIGTGPIGRTIARKLTAVGMDVRGGGRRARSGDADFGTVAESSLAETGADGGPTLAAELPEADYVVIAAPLTDATRGLVDHRFLGLMKPTARLINVARGPIVVESDLATALERGDIDGAALDVFEREPLKAVSPLWGLPGSLVSPHMSGDVVGWRDELVDLFLDNLARYLDGRELLYVVDKSRGYVPG</sequence>
<reference evidence="5 6" key="1">
    <citation type="submission" date="2020-07" db="EMBL/GenBank/DDBJ databases">
        <title>Sequencing the genomes of 1000 actinobacteria strains.</title>
        <authorList>
            <person name="Klenk H.-P."/>
        </authorList>
    </citation>
    <scope>NUCLEOTIDE SEQUENCE [LARGE SCALE GENOMIC DNA]</scope>
    <source>
        <strain evidence="5 6">DSM 44442</strain>
    </source>
</reference>
<dbReference type="InterPro" id="IPR029753">
    <property type="entry name" value="D-isomer_DH_CS"/>
</dbReference>
<feature type="region of interest" description="Disordered" evidence="3">
    <location>
        <begin position="1"/>
        <end position="21"/>
    </location>
</feature>
<dbReference type="Gene3D" id="3.40.50.720">
    <property type="entry name" value="NAD(P)-binding Rossmann-like Domain"/>
    <property type="match status" value="2"/>
</dbReference>
<organism evidence="5 6">
    <name type="scientific">Nocardiopsis aegyptia</name>
    <dbReference type="NCBI Taxonomy" id="220378"/>
    <lineage>
        <taxon>Bacteria</taxon>
        <taxon>Bacillati</taxon>
        <taxon>Actinomycetota</taxon>
        <taxon>Actinomycetes</taxon>
        <taxon>Streptosporangiales</taxon>
        <taxon>Nocardiopsidaceae</taxon>
        <taxon>Nocardiopsis</taxon>
    </lineage>
</organism>
<evidence type="ECO:0000259" key="4">
    <source>
        <dbReference type="Pfam" id="PF02826"/>
    </source>
</evidence>
<comment type="caution">
    <text evidence="5">The sequence shown here is derived from an EMBL/GenBank/DDBJ whole genome shotgun (WGS) entry which is preliminary data.</text>
</comment>
<dbReference type="GO" id="GO:0051287">
    <property type="term" value="F:NAD binding"/>
    <property type="evidence" value="ECO:0007669"/>
    <property type="project" value="InterPro"/>
</dbReference>
<keyword evidence="6" id="KW-1185">Reference proteome</keyword>
<dbReference type="PROSITE" id="PS00671">
    <property type="entry name" value="D_2_HYDROXYACID_DH_3"/>
    <property type="match status" value="1"/>
</dbReference>
<dbReference type="PANTHER" id="PTHR43333:SF1">
    <property type="entry name" value="D-ISOMER SPECIFIC 2-HYDROXYACID DEHYDROGENASE NAD-BINDING DOMAIN-CONTAINING PROTEIN"/>
    <property type="match status" value="1"/>
</dbReference>
<dbReference type="EMBL" id="JACCFS010000001">
    <property type="protein sequence ID" value="NYJ35079.1"/>
    <property type="molecule type" value="Genomic_DNA"/>
</dbReference>
<dbReference type="CDD" id="cd05300">
    <property type="entry name" value="2-Hacid_dh_1"/>
    <property type="match status" value="1"/>
</dbReference>
<proteinExistence type="predicted"/>
<dbReference type="RefSeq" id="WP_179824036.1">
    <property type="nucleotide sequence ID" value="NZ_JACCFS010000001.1"/>
</dbReference>
<keyword evidence="2" id="KW-0520">NAD</keyword>
<evidence type="ECO:0000313" key="6">
    <source>
        <dbReference type="Proteomes" id="UP000572051"/>
    </source>
</evidence>